<comment type="caution">
    <text evidence="10">The sequence shown here is derived from an EMBL/GenBank/DDBJ whole genome shotgun (WGS) entry which is preliminary data.</text>
</comment>
<evidence type="ECO:0000256" key="8">
    <source>
        <dbReference type="SAM" id="SignalP"/>
    </source>
</evidence>
<keyword evidence="2" id="KW-0433">Leucine-rich repeat</keyword>
<evidence type="ECO:0000313" key="10">
    <source>
        <dbReference type="EMBL" id="OAY28680.1"/>
    </source>
</evidence>
<keyword evidence="3 7" id="KW-0812">Transmembrane</keyword>
<keyword evidence="8" id="KW-0732">Signal</keyword>
<proteinExistence type="predicted"/>
<dbReference type="Proteomes" id="UP000091857">
    <property type="component" value="Chromosome 15"/>
</dbReference>
<organism evidence="10 11">
    <name type="scientific">Manihot esculenta</name>
    <name type="common">Cassava</name>
    <name type="synonym">Jatropha manihot</name>
    <dbReference type="NCBI Taxonomy" id="3983"/>
    <lineage>
        <taxon>Eukaryota</taxon>
        <taxon>Viridiplantae</taxon>
        <taxon>Streptophyta</taxon>
        <taxon>Embryophyta</taxon>
        <taxon>Tracheophyta</taxon>
        <taxon>Spermatophyta</taxon>
        <taxon>Magnoliopsida</taxon>
        <taxon>eudicotyledons</taxon>
        <taxon>Gunneridae</taxon>
        <taxon>Pentapetalae</taxon>
        <taxon>rosids</taxon>
        <taxon>fabids</taxon>
        <taxon>Malpighiales</taxon>
        <taxon>Euphorbiaceae</taxon>
        <taxon>Crotonoideae</taxon>
        <taxon>Manihoteae</taxon>
        <taxon>Manihot</taxon>
    </lineage>
</organism>
<gene>
    <name evidence="10" type="ORF">MANES_15G086501v8</name>
</gene>
<feature type="chain" id="PRO_5013401911" description="Leucine-rich repeat-containing N-terminal plant-type domain-containing protein" evidence="8">
    <location>
        <begin position="20"/>
        <end position="986"/>
    </location>
</feature>
<dbReference type="Gene3D" id="3.80.10.10">
    <property type="entry name" value="Ribonuclease Inhibitor"/>
    <property type="match status" value="4"/>
</dbReference>
<dbReference type="Gramene" id="Manes.15G086501.1.v8.1">
    <property type="protein sequence ID" value="Manes.15G086501.1.v8.1.CDS"/>
    <property type="gene ID" value="Manes.15G086501.v8.1"/>
</dbReference>
<dbReference type="PANTHER" id="PTHR48065:SF75">
    <property type="entry name" value="LEUCINE-RICH REPEAT-CONTAINING N-TERMINAL PLANT-TYPE DOMAIN-CONTAINING PROTEIN"/>
    <property type="match status" value="1"/>
</dbReference>
<evidence type="ECO:0000259" key="9">
    <source>
        <dbReference type="Pfam" id="PF08263"/>
    </source>
</evidence>
<keyword evidence="4" id="KW-0677">Repeat</keyword>
<keyword evidence="6 7" id="KW-0472">Membrane</keyword>
<dbReference type="PANTHER" id="PTHR48065">
    <property type="entry name" value="OS10G0469600 PROTEIN"/>
    <property type="match status" value="1"/>
</dbReference>
<dbReference type="SUPFAM" id="SSF52047">
    <property type="entry name" value="RNI-like"/>
    <property type="match status" value="1"/>
</dbReference>
<protein>
    <recommendedName>
        <fullName evidence="9">Leucine-rich repeat-containing N-terminal plant-type domain-containing protein</fullName>
    </recommendedName>
</protein>
<comment type="subcellular location">
    <subcellularLocation>
        <location evidence="1">Membrane</location>
        <topology evidence="1">Single-pass membrane protein</topology>
    </subcellularLocation>
</comment>
<dbReference type="InterPro" id="IPR013210">
    <property type="entry name" value="LRR_N_plant-typ"/>
</dbReference>
<evidence type="ECO:0000256" key="5">
    <source>
        <dbReference type="ARBA" id="ARBA00022989"/>
    </source>
</evidence>
<feature type="transmembrane region" description="Helical" evidence="7">
    <location>
        <begin position="939"/>
        <end position="963"/>
    </location>
</feature>
<dbReference type="SMART" id="SM00369">
    <property type="entry name" value="LRR_TYP"/>
    <property type="match status" value="7"/>
</dbReference>
<keyword evidence="11" id="KW-1185">Reference proteome</keyword>
<keyword evidence="5 7" id="KW-1133">Transmembrane helix</keyword>
<evidence type="ECO:0000313" key="11">
    <source>
        <dbReference type="Proteomes" id="UP000091857"/>
    </source>
</evidence>
<dbReference type="EMBL" id="CM004401">
    <property type="protein sequence ID" value="OAY28680.1"/>
    <property type="molecule type" value="Genomic_DNA"/>
</dbReference>
<dbReference type="FunFam" id="3.80.10.10:FF:000095">
    <property type="entry name" value="LRR receptor-like serine/threonine-protein kinase GSO1"/>
    <property type="match status" value="1"/>
</dbReference>
<evidence type="ECO:0000256" key="3">
    <source>
        <dbReference type="ARBA" id="ARBA00022692"/>
    </source>
</evidence>
<dbReference type="GO" id="GO:0005886">
    <property type="term" value="C:plasma membrane"/>
    <property type="evidence" value="ECO:0000318"/>
    <property type="project" value="GO_Central"/>
</dbReference>
<dbReference type="PROSITE" id="PS51450">
    <property type="entry name" value="LRR"/>
    <property type="match status" value="1"/>
</dbReference>
<evidence type="ECO:0000256" key="7">
    <source>
        <dbReference type="SAM" id="Phobius"/>
    </source>
</evidence>
<evidence type="ECO:0000256" key="6">
    <source>
        <dbReference type="ARBA" id="ARBA00023136"/>
    </source>
</evidence>
<evidence type="ECO:0000256" key="1">
    <source>
        <dbReference type="ARBA" id="ARBA00004167"/>
    </source>
</evidence>
<evidence type="ECO:0000256" key="4">
    <source>
        <dbReference type="ARBA" id="ARBA00022737"/>
    </source>
</evidence>
<evidence type="ECO:0000256" key="2">
    <source>
        <dbReference type="ARBA" id="ARBA00022614"/>
    </source>
</evidence>
<dbReference type="Pfam" id="PF08263">
    <property type="entry name" value="LRRNT_2"/>
    <property type="match status" value="1"/>
</dbReference>
<dbReference type="FunFam" id="3.80.10.10:FF:000383">
    <property type="entry name" value="Leucine-rich repeat receptor protein kinase EMS1"/>
    <property type="match status" value="1"/>
</dbReference>
<accession>A0A2C9UFA3</accession>
<dbReference type="Pfam" id="PF00560">
    <property type="entry name" value="LRR_1"/>
    <property type="match status" value="12"/>
</dbReference>
<dbReference type="SUPFAM" id="SSF52058">
    <property type="entry name" value="L domain-like"/>
    <property type="match status" value="1"/>
</dbReference>
<dbReference type="InterPro" id="IPR003591">
    <property type="entry name" value="Leu-rich_rpt_typical-subtyp"/>
</dbReference>
<feature type="signal peptide" evidence="8">
    <location>
        <begin position="1"/>
        <end position="19"/>
    </location>
</feature>
<dbReference type="AlphaFoldDB" id="A0A2C9UFA3"/>
<sequence>MKLQNWLALFICFVSNISAITCCLDNERAALLSFKSQLADPSNRLSSWNGRNCCTWHGIRCSNMLHVVSVDLRNPNPTSFIVNMTSELVSSSNSTSSALIGSISSSLFTLAHIRHLDLSFNNFQFSRIPTRIANLTHLTYLNLSNSMFSDSITTQLANLTSLRWLDLSCSLQVPDFSSISYNLSSQLTVRAGVEYTYIPGGYLSSSNLDWLKGLRNLRGLFLSGVDLSEASKFPQWANPLSDLFNLRSLWLSNCKIMGKVPVNQLLNLTQMYVLAMDFNSFTSQIPVRLANMTSLLALVLTGSNLKGTIPYLPQLQELHVGNTNLTIDLESMFAVPWPRLKFLDIRSSQVIGSIPPSFANTTSLVTFIAYNCFIEGNIPSSMTNLSRLERLHLELNRLVGQIPANNLSGKLPDCITHFPKLQVLYLSLNSFTGTIPSLTSFFKSSNPYIVGLGYNKLTVKLDQQLFSPSFQPQVLDLSSCNISGEIPDFLSNQTQLAFLSLAYNNLSGSIPSWLFHLPNLGCLDLSFNRLQGFLPPTIQMNLFFGPTILNLAGNLLEGLIPSLLENIDAINLSANNFIGCIPPQIGLGNARYISLSGNKLTGQIPVSFCQENNAIMLLDLSNNSLSGSLPGSLGNCTSLSFLNIAHNNLSSSIPAVLGNAKSLSNLDLTGNHFEGPFPAFIQKLQNLVVLKMGCNNFAGKIPHFIGDLKNLRILVLKSNFFNESIPPDINKLEKLQIMDFSDNKLSGTIPEKLDGLKTLITRPMDGDLLGYVFSAMYAGVELSMGYKGLIYRFDVVRTYHSGIDISLNALTGNIPQEMTLLRGLAMLNLSHNALSGEIPSGIGDMSGLQSLDLSFNKLTEGIPETINLLDSLGIMNLSYNNLSGRIPPGTKFDTLSADGWTYVGNEFLCGSPHAKIECKINDGSSDQEPVSEDDTSEKWLLIGIVSAGYVVGFSGYFVVLNLLKERWREGYWMAIDKLASRISVSR</sequence>
<dbReference type="InterPro" id="IPR032675">
    <property type="entry name" value="LRR_dom_sf"/>
</dbReference>
<dbReference type="InterPro" id="IPR001611">
    <property type="entry name" value="Leu-rich_rpt"/>
</dbReference>
<feature type="domain" description="Leucine-rich repeat-containing N-terminal plant-type" evidence="9">
    <location>
        <begin position="25"/>
        <end position="62"/>
    </location>
</feature>
<name>A0A2C9UFA3_MANES</name>
<reference evidence="11" key="1">
    <citation type="journal article" date="2016" name="Nat. Biotechnol.">
        <title>Sequencing wild and cultivated cassava and related species reveals extensive interspecific hybridization and genetic diversity.</title>
        <authorList>
            <person name="Bredeson J.V."/>
            <person name="Lyons J.B."/>
            <person name="Prochnik S.E."/>
            <person name="Wu G.A."/>
            <person name="Ha C.M."/>
            <person name="Edsinger-Gonzales E."/>
            <person name="Grimwood J."/>
            <person name="Schmutz J."/>
            <person name="Rabbi I.Y."/>
            <person name="Egesi C."/>
            <person name="Nauluvula P."/>
            <person name="Lebot V."/>
            <person name="Ndunguru J."/>
            <person name="Mkamilo G."/>
            <person name="Bart R.S."/>
            <person name="Setter T.L."/>
            <person name="Gleadow R.M."/>
            <person name="Kulakow P."/>
            <person name="Ferguson M.E."/>
            <person name="Rounsley S."/>
            <person name="Rokhsar D.S."/>
        </authorList>
    </citation>
    <scope>NUCLEOTIDE SEQUENCE [LARGE SCALE GENOMIC DNA]</scope>
    <source>
        <strain evidence="11">cv. AM560-2</strain>
    </source>
</reference>